<proteinExistence type="predicted"/>
<reference evidence="2" key="2">
    <citation type="journal article" date="2015" name="Data Brief">
        <title>Shoot transcriptome of the giant reed, Arundo donax.</title>
        <authorList>
            <person name="Barrero R.A."/>
            <person name="Guerrero F.D."/>
            <person name="Moolhuijzen P."/>
            <person name="Goolsby J.A."/>
            <person name="Tidwell J."/>
            <person name="Bellgard S.E."/>
            <person name="Bellgard M.I."/>
        </authorList>
    </citation>
    <scope>NUCLEOTIDE SEQUENCE</scope>
    <source>
        <tissue evidence="2">Shoot tissue taken approximately 20 cm above the soil surface</tissue>
    </source>
</reference>
<accession>A0A0A9CL58</accession>
<dbReference type="EMBL" id="GBRH01222722">
    <property type="protein sequence ID" value="JAD75173.1"/>
    <property type="molecule type" value="Transcribed_RNA"/>
</dbReference>
<reference evidence="2" key="1">
    <citation type="submission" date="2014-09" db="EMBL/GenBank/DDBJ databases">
        <authorList>
            <person name="Magalhaes I.L.F."/>
            <person name="Oliveira U."/>
            <person name="Santos F.R."/>
            <person name="Vidigal T.H.D.A."/>
            <person name="Brescovit A.D."/>
            <person name="Santos A.J."/>
        </authorList>
    </citation>
    <scope>NUCLEOTIDE SEQUENCE</scope>
    <source>
        <tissue evidence="2">Shoot tissue taken approximately 20 cm above the soil surface</tissue>
    </source>
</reference>
<feature type="compositionally biased region" description="Pro residues" evidence="1">
    <location>
        <begin position="41"/>
        <end position="54"/>
    </location>
</feature>
<evidence type="ECO:0000313" key="2">
    <source>
        <dbReference type="EMBL" id="JAD75173.1"/>
    </source>
</evidence>
<organism evidence="2">
    <name type="scientific">Arundo donax</name>
    <name type="common">Giant reed</name>
    <name type="synonym">Donax arundinaceus</name>
    <dbReference type="NCBI Taxonomy" id="35708"/>
    <lineage>
        <taxon>Eukaryota</taxon>
        <taxon>Viridiplantae</taxon>
        <taxon>Streptophyta</taxon>
        <taxon>Embryophyta</taxon>
        <taxon>Tracheophyta</taxon>
        <taxon>Spermatophyta</taxon>
        <taxon>Magnoliopsida</taxon>
        <taxon>Liliopsida</taxon>
        <taxon>Poales</taxon>
        <taxon>Poaceae</taxon>
        <taxon>PACMAD clade</taxon>
        <taxon>Arundinoideae</taxon>
        <taxon>Arundineae</taxon>
        <taxon>Arundo</taxon>
    </lineage>
</organism>
<feature type="region of interest" description="Disordered" evidence="1">
    <location>
        <begin position="30"/>
        <end position="60"/>
    </location>
</feature>
<name>A0A0A9CL58_ARUDO</name>
<protein>
    <submittedName>
        <fullName evidence="2">Uncharacterized protein</fullName>
    </submittedName>
</protein>
<sequence>MVGFTRPKLSAVTAHSQICRRESFLPDVQAAGSQVDVQPAPRAPLPARPPPAAHPPGHDRLAEKHDLATLSFLAIVRHHHVPMKKK</sequence>
<evidence type="ECO:0000256" key="1">
    <source>
        <dbReference type="SAM" id="MobiDB-lite"/>
    </source>
</evidence>
<dbReference type="AlphaFoldDB" id="A0A0A9CL58"/>